<dbReference type="Gene3D" id="4.10.60.10">
    <property type="entry name" value="Zinc finger, CCHC-type"/>
    <property type="match status" value="1"/>
</dbReference>
<dbReference type="RefSeq" id="XP_035661756.1">
    <property type="nucleotide sequence ID" value="XM_035805863.1"/>
</dbReference>
<gene>
    <name evidence="5" type="primary">LOC118406007</name>
</gene>
<evidence type="ECO:0000256" key="1">
    <source>
        <dbReference type="PROSITE-ProRule" id="PRU00047"/>
    </source>
</evidence>
<evidence type="ECO:0000313" key="4">
    <source>
        <dbReference type="Proteomes" id="UP000001554"/>
    </source>
</evidence>
<dbReference type="PROSITE" id="PS50158">
    <property type="entry name" value="ZF_CCHC"/>
    <property type="match status" value="1"/>
</dbReference>
<dbReference type="GO" id="GO:0008270">
    <property type="term" value="F:zinc ion binding"/>
    <property type="evidence" value="ECO:0007669"/>
    <property type="project" value="UniProtKB-KW"/>
</dbReference>
<evidence type="ECO:0000313" key="5">
    <source>
        <dbReference type="RefSeq" id="XP_035661756.1"/>
    </source>
</evidence>
<dbReference type="InterPro" id="IPR001878">
    <property type="entry name" value="Znf_CCHC"/>
</dbReference>
<dbReference type="Proteomes" id="UP000001554">
    <property type="component" value="Chromosome 18"/>
</dbReference>
<feature type="compositionally biased region" description="Low complexity" evidence="2">
    <location>
        <begin position="179"/>
        <end position="198"/>
    </location>
</feature>
<dbReference type="Pfam" id="PF00098">
    <property type="entry name" value="zf-CCHC"/>
    <property type="match status" value="1"/>
</dbReference>
<feature type="region of interest" description="Disordered" evidence="2">
    <location>
        <begin position="165"/>
        <end position="274"/>
    </location>
</feature>
<feature type="domain" description="CCHC-type" evidence="3">
    <location>
        <begin position="212"/>
        <end position="227"/>
    </location>
</feature>
<accession>A0A9J7HLR9</accession>
<keyword evidence="1" id="KW-0863">Zinc-finger</keyword>
<dbReference type="SUPFAM" id="SSF57756">
    <property type="entry name" value="Retrovirus zinc finger-like domains"/>
    <property type="match status" value="1"/>
</dbReference>
<proteinExistence type="predicted"/>
<protein>
    <submittedName>
        <fullName evidence="5">Uncharacterized protein LOC118406007</fullName>
    </submittedName>
</protein>
<name>A0A9J7HLR9_BRAFL</name>
<organism evidence="4 5">
    <name type="scientific">Branchiostoma floridae</name>
    <name type="common">Florida lancelet</name>
    <name type="synonym">Amphioxus</name>
    <dbReference type="NCBI Taxonomy" id="7739"/>
    <lineage>
        <taxon>Eukaryota</taxon>
        <taxon>Metazoa</taxon>
        <taxon>Chordata</taxon>
        <taxon>Cephalochordata</taxon>
        <taxon>Leptocardii</taxon>
        <taxon>Amphioxiformes</taxon>
        <taxon>Branchiostomatidae</taxon>
        <taxon>Branchiostoma</taxon>
    </lineage>
</organism>
<dbReference type="OMA" id="ICYSCNE"/>
<dbReference type="GO" id="GO:0003676">
    <property type="term" value="F:nucleic acid binding"/>
    <property type="evidence" value="ECO:0007669"/>
    <property type="project" value="InterPro"/>
</dbReference>
<keyword evidence="1" id="KW-0479">Metal-binding</keyword>
<reference evidence="4" key="1">
    <citation type="journal article" date="2020" name="Nat. Ecol. Evol.">
        <title>Deeply conserved synteny resolves early events in vertebrate evolution.</title>
        <authorList>
            <person name="Simakov O."/>
            <person name="Marletaz F."/>
            <person name="Yue J.X."/>
            <person name="O'Connell B."/>
            <person name="Jenkins J."/>
            <person name="Brandt A."/>
            <person name="Calef R."/>
            <person name="Tung C.H."/>
            <person name="Huang T.K."/>
            <person name="Schmutz J."/>
            <person name="Satoh N."/>
            <person name="Yu J.K."/>
            <person name="Putnam N.H."/>
            <person name="Green R.E."/>
            <person name="Rokhsar D.S."/>
        </authorList>
    </citation>
    <scope>NUCLEOTIDE SEQUENCE [LARGE SCALE GENOMIC DNA]</scope>
    <source>
        <strain evidence="4">S238N-H82</strain>
    </source>
</reference>
<evidence type="ECO:0000256" key="2">
    <source>
        <dbReference type="SAM" id="MobiDB-lite"/>
    </source>
</evidence>
<evidence type="ECO:0000259" key="3">
    <source>
        <dbReference type="PROSITE" id="PS50158"/>
    </source>
</evidence>
<dbReference type="GeneID" id="118406007"/>
<reference evidence="5" key="2">
    <citation type="submission" date="2025-08" db="UniProtKB">
        <authorList>
            <consortium name="RefSeq"/>
        </authorList>
    </citation>
    <scope>IDENTIFICATION</scope>
    <source>
        <strain evidence="5">S238N-H82</strain>
        <tissue evidence="5">Testes</tissue>
    </source>
</reference>
<dbReference type="AlphaFoldDB" id="A0A9J7HLR9"/>
<dbReference type="OrthoDB" id="3863715at2759"/>
<keyword evidence="4" id="KW-1185">Reference proteome</keyword>
<dbReference type="SMART" id="SM00343">
    <property type="entry name" value="ZnF_C2HC"/>
    <property type="match status" value="1"/>
</dbReference>
<sequence>MGRFYSQRQGPDETVRAYAVQLRTLMRRARRQDPQICADPDKALRDQFVEGLKDKDVRLELLRRVRRHETLTFAEVKEEALELVEANTRVRGVQVRGASAAEAIDQDASGTATLLPAPGGASPDAISLMRQVEELRRERHGLLEQNHYLSRVAGTLCSEIENLRGRSQAQAGPRQSGGPNPRSQSGSRNNNGYRSSGRNPRRGFTADRRPICYSCNEEGHMSRNCPQVDAPPAAGHQSNPLTPPNSDRLNGTRDSGPGSLNWQAPPAGGDSRRQ</sequence>
<dbReference type="KEGG" id="bfo:118406007"/>
<keyword evidence="1" id="KW-0862">Zinc</keyword>
<dbReference type="InterPro" id="IPR036875">
    <property type="entry name" value="Znf_CCHC_sf"/>
</dbReference>
<feature type="compositionally biased region" description="Polar residues" evidence="2">
    <location>
        <begin position="236"/>
        <end position="262"/>
    </location>
</feature>